<gene>
    <name evidence="2" type="ORF">RM520_10715</name>
</gene>
<dbReference type="SUPFAM" id="SSF69593">
    <property type="entry name" value="Glycerol-3-phosphate (1)-acyltransferase"/>
    <property type="match status" value="1"/>
</dbReference>
<accession>A0ABU3BIX5</accession>
<dbReference type="SMART" id="SM00100">
    <property type="entry name" value="cNMP"/>
    <property type="match status" value="1"/>
</dbReference>
<evidence type="ECO:0000313" key="3">
    <source>
        <dbReference type="Proteomes" id="UP001250662"/>
    </source>
</evidence>
<proteinExistence type="predicted"/>
<dbReference type="InterPro" id="IPR014710">
    <property type="entry name" value="RmlC-like_jellyroll"/>
</dbReference>
<dbReference type="InterPro" id="IPR018490">
    <property type="entry name" value="cNMP-bd_dom_sf"/>
</dbReference>
<dbReference type="CDD" id="cd04502">
    <property type="entry name" value="SGNH_hydrolase_like_7"/>
    <property type="match status" value="1"/>
</dbReference>
<dbReference type="SUPFAM" id="SSF52266">
    <property type="entry name" value="SGNH hydrolase"/>
    <property type="match status" value="1"/>
</dbReference>
<dbReference type="InterPro" id="IPR002123">
    <property type="entry name" value="Plipid/glycerol_acylTrfase"/>
</dbReference>
<dbReference type="Gene3D" id="3.40.50.1110">
    <property type="entry name" value="SGNH hydrolase"/>
    <property type="match status" value="1"/>
</dbReference>
<feature type="domain" description="Cyclic nucleotide-binding" evidence="1">
    <location>
        <begin position="172"/>
        <end position="291"/>
    </location>
</feature>
<evidence type="ECO:0000313" key="2">
    <source>
        <dbReference type="EMBL" id="MDT0622098.1"/>
    </source>
</evidence>
<dbReference type="InterPro" id="IPR036514">
    <property type="entry name" value="SGNH_hydro_sf"/>
</dbReference>
<dbReference type="CDD" id="cd00038">
    <property type="entry name" value="CAP_ED"/>
    <property type="match status" value="1"/>
</dbReference>
<dbReference type="SUPFAM" id="SSF51206">
    <property type="entry name" value="cAMP-binding domain-like"/>
    <property type="match status" value="2"/>
</dbReference>
<name>A0ABU3BIX5_9FLAO</name>
<sequence length="859" mass="99397">MKEEIEISLLKNLFPEGKTRNYAKDTIISDIHREVTTFRWLIQGAFDYFIALQETNQEILVCQISEPFSTIGLSGLLPAKRYHYKTVVSSHDSIFFEVTIAELENHFKKDIQNKLLQNICSKLYHQLRVALLKQVELLQPVQPYPLTRDKEFFMKPEIHNSEIIALMRCSPFLDQFNEGRLSKLAAIAERREYEPYEVLYIQDRIAAGVYILIEGEVSIKRKVDNIEIKQRSISNAGFIFGWSSLIDEKDICSAITTKKTAVYFIDYKDFSILIKDEPSFEEQFYKRLLWLIGNQINAAFLRYIGLFGKYNLQAVFQLIENNKSRLPLTSKFHQINHLLKNSTTKKIAYNILENLLSEGTSLERHLASLSLELLKDDKEELDFIDGLHHIYETVANNKLNNSKQVRKACAKATTDLFEPLAYHIEGWENMPEESGNIFIYNHLINDELYTLNNNFQITLDSHFVSAMLLDKKYGEPGIRTVRIGQGQEYGHQNYYNKLGHINVFTKESEHKSSTTKKEVRSIFYKDGERYLKNGYNLIISPEGTSYKTENSPGPFKLGSFKLALNSKPEPKIIPIVIVNFDKKIKDNLYYCKILAPFKVSEYVKSNSTKDLIKFVEAYQKTYANYVQETIEEADNFKIKQINSEELSNPPEIWSNEIKRLKNRVNKLNHQNDLITFYGSSSIRLWVNMKKDLHPLHVLNLGFGGSSFSWCTHYFSEIFQNVNPSKIVLYAGENDLAEGKTPHEVLADCKELVDLIHQKYDAVELAFISLKPSVERTYLIPQIIETNLLLSKYIIGELNAQFINVFARMITTENRPRPELYLSDGLHLNKKGYAIWSQTIQTALTLNEQEPILNEPFVNV</sequence>
<protein>
    <submittedName>
        <fullName evidence="2">Cyclic nucleotide-binding domain-containing protein</fullName>
    </submittedName>
</protein>
<dbReference type="Pfam" id="PF00027">
    <property type="entry name" value="cNMP_binding"/>
    <property type="match status" value="1"/>
</dbReference>
<keyword evidence="3" id="KW-1185">Reference proteome</keyword>
<evidence type="ECO:0000259" key="1">
    <source>
        <dbReference type="PROSITE" id="PS50042"/>
    </source>
</evidence>
<dbReference type="Proteomes" id="UP001250662">
    <property type="component" value="Unassembled WGS sequence"/>
</dbReference>
<organism evidence="2 3">
    <name type="scientific">Croceitalea vernalis</name>
    <dbReference type="NCBI Taxonomy" id="3075599"/>
    <lineage>
        <taxon>Bacteria</taxon>
        <taxon>Pseudomonadati</taxon>
        <taxon>Bacteroidota</taxon>
        <taxon>Flavobacteriia</taxon>
        <taxon>Flavobacteriales</taxon>
        <taxon>Flavobacteriaceae</taxon>
        <taxon>Croceitalea</taxon>
    </lineage>
</organism>
<reference evidence="2 3" key="1">
    <citation type="submission" date="2023-09" db="EMBL/GenBank/DDBJ databases">
        <authorList>
            <person name="Rey-Velasco X."/>
        </authorList>
    </citation>
    <scope>NUCLEOTIDE SEQUENCE [LARGE SCALE GENOMIC DNA]</scope>
    <source>
        <strain evidence="2 3">P007</strain>
    </source>
</reference>
<dbReference type="InterPro" id="IPR000595">
    <property type="entry name" value="cNMP-bd_dom"/>
</dbReference>
<comment type="caution">
    <text evidence="2">The sequence shown here is derived from an EMBL/GenBank/DDBJ whole genome shotgun (WGS) entry which is preliminary data.</text>
</comment>
<dbReference type="Gene3D" id="2.60.120.10">
    <property type="entry name" value="Jelly Rolls"/>
    <property type="match status" value="2"/>
</dbReference>
<dbReference type="RefSeq" id="WP_311388019.1">
    <property type="nucleotide sequence ID" value="NZ_JAVRHU010000003.1"/>
</dbReference>
<dbReference type="Pfam" id="PF01553">
    <property type="entry name" value="Acyltransferase"/>
    <property type="match status" value="1"/>
</dbReference>
<dbReference type="PROSITE" id="PS50042">
    <property type="entry name" value="CNMP_BINDING_3"/>
    <property type="match status" value="1"/>
</dbReference>
<dbReference type="EMBL" id="JAVRHU010000003">
    <property type="protein sequence ID" value="MDT0622098.1"/>
    <property type="molecule type" value="Genomic_DNA"/>
</dbReference>